<proteinExistence type="inferred from homology"/>
<organism evidence="6 7">
    <name type="scientific">candidate division NPL-UPA2 bacterium Unc8</name>
    <dbReference type="NCBI Taxonomy" id="1980939"/>
    <lineage>
        <taxon>Bacteria</taxon>
    </lineage>
</organism>
<comment type="caution">
    <text evidence="6">The sequence shown here is derived from an EMBL/GenBank/DDBJ whole genome shotgun (WGS) entry which is preliminary data.</text>
</comment>
<dbReference type="AlphaFoldDB" id="A0A399FY60"/>
<keyword evidence="2 5" id="KW-0689">Ribosomal protein</keyword>
<dbReference type="Gene3D" id="6.10.250.290">
    <property type="match status" value="1"/>
</dbReference>
<keyword evidence="5" id="KW-0694">RNA-binding</keyword>
<dbReference type="InterPro" id="IPR002363">
    <property type="entry name" value="Ribosomal_uL10_CS_bac"/>
</dbReference>
<keyword evidence="3 5" id="KW-0687">Ribonucleoprotein</keyword>
<name>A0A399FY60_UNCN2</name>
<comment type="similarity">
    <text evidence="1 5">Belongs to the universal ribosomal protein uL10 family.</text>
</comment>
<dbReference type="HAMAP" id="MF_00362">
    <property type="entry name" value="Ribosomal_uL10"/>
    <property type="match status" value="1"/>
</dbReference>
<dbReference type="InterPro" id="IPR001790">
    <property type="entry name" value="Ribosomal_uL10"/>
</dbReference>
<comment type="subunit">
    <text evidence="5">Part of the ribosomal stalk of the 50S ribosomal subunit. The N-terminus interacts with L11 and the large rRNA to form the base of the stalk. The C-terminus forms an elongated spine to which L12 dimers bind in a sequential fashion forming a multimeric L10(L12)X complex.</text>
</comment>
<gene>
    <name evidence="5" type="primary">rplJ</name>
    <name evidence="6" type="ORF">B9J77_03240</name>
</gene>
<dbReference type="GO" id="GO:0015934">
    <property type="term" value="C:large ribosomal subunit"/>
    <property type="evidence" value="ECO:0007669"/>
    <property type="project" value="InterPro"/>
</dbReference>
<dbReference type="InterPro" id="IPR022973">
    <property type="entry name" value="Ribosomal_uL10_bac"/>
</dbReference>
<dbReference type="NCBIfam" id="NF000955">
    <property type="entry name" value="PRK00099.1-1"/>
    <property type="match status" value="1"/>
</dbReference>
<evidence type="ECO:0000256" key="4">
    <source>
        <dbReference type="ARBA" id="ARBA00035202"/>
    </source>
</evidence>
<dbReference type="GO" id="GO:0070180">
    <property type="term" value="F:large ribosomal subunit rRNA binding"/>
    <property type="evidence" value="ECO:0007669"/>
    <property type="project" value="UniProtKB-UniRule"/>
</dbReference>
<dbReference type="Pfam" id="PF00466">
    <property type="entry name" value="Ribosomal_L10"/>
    <property type="match status" value="1"/>
</dbReference>
<dbReference type="GO" id="GO:0003735">
    <property type="term" value="F:structural constituent of ribosome"/>
    <property type="evidence" value="ECO:0007669"/>
    <property type="project" value="InterPro"/>
</dbReference>
<evidence type="ECO:0000256" key="2">
    <source>
        <dbReference type="ARBA" id="ARBA00022980"/>
    </source>
</evidence>
<protein>
    <recommendedName>
        <fullName evidence="4 5">Large ribosomal subunit protein uL10</fullName>
    </recommendedName>
</protein>
<dbReference type="Proteomes" id="UP000266287">
    <property type="component" value="Unassembled WGS sequence"/>
</dbReference>
<keyword evidence="5" id="KW-0699">rRNA-binding</keyword>
<accession>A0A399FY60</accession>
<dbReference type="InterPro" id="IPR047865">
    <property type="entry name" value="Ribosomal_uL10_bac_type"/>
</dbReference>
<sequence>MSRELNKIAVRELGERMEQARTIVVIDHQGVDARSLDTLRHRLRDAKADYQVVKNTIARLAVRDIGLTIFDKLLVGSNAFAFTDEEPGQLAKILLHFAGEQKRFAIKGGVFQGEMLKRERIELWATLPVRSEVLSSLIINLKAPYAGLAMTLGGIMRKLIHIIELIKEKKSSG</sequence>
<evidence type="ECO:0000256" key="5">
    <source>
        <dbReference type="HAMAP-Rule" id="MF_00362"/>
    </source>
</evidence>
<evidence type="ECO:0000256" key="3">
    <source>
        <dbReference type="ARBA" id="ARBA00023274"/>
    </source>
</evidence>
<dbReference type="InterPro" id="IPR043141">
    <property type="entry name" value="Ribosomal_uL10-like_sf"/>
</dbReference>
<evidence type="ECO:0000313" key="6">
    <source>
        <dbReference type="EMBL" id="RII00310.1"/>
    </source>
</evidence>
<dbReference type="CDD" id="cd05797">
    <property type="entry name" value="Ribosomal_L10"/>
    <property type="match status" value="1"/>
</dbReference>
<dbReference type="PANTHER" id="PTHR11560">
    <property type="entry name" value="39S RIBOSOMAL PROTEIN L10, MITOCHONDRIAL"/>
    <property type="match status" value="1"/>
</dbReference>
<dbReference type="GO" id="GO:0006412">
    <property type="term" value="P:translation"/>
    <property type="evidence" value="ECO:0007669"/>
    <property type="project" value="UniProtKB-UniRule"/>
</dbReference>
<dbReference type="SUPFAM" id="SSF160369">
    <property type="entry name" value="Ribosomal protein L10-like"/>
    <property type="match status" value="1"/>
</dbReference>
<dbReference type="Gene3D" id="3.30.70.1730">
    <property type="match status" value="1"/>
</dbReference>
<reference evidence="6 7" key="1">
    <citation type="submission" date="2018-08" db="EMBL/GenBank/DDBJ databases">
        <title>Draft genome of candidate division NPL-UPA2 bacterium Unc8 that adapted to ultra-basic serpentinizing groundwater.</title>
        <authorList>
            <person name="Ishii S."/>
            <person name="Suzuki S."/>
            <person name="Nealson K.H."/>
        </authorList>
    </citation>
    <scope>NUCLEOTIDE SEQUENCE [LARGE SCALE GENOMIC DNA]</scope>
    <source>
        <strain evidence="6">Unc8</strain>
    </source>
</reference>
<evidence type="ECO:0000313" key="7">
    <source>
        <dbReference type="Proteomes" id="UP000266287"/>
    </source>
</evidence>
<dbReference type="EMBL" id="NDHY01000005">
    <property type="protein sequence ID" value="RII00310.1"/>
    <property type="molecule type" value="Genomic_DNA"/>
</dbReference>
<comment type="function">
    <text evidence="5">Forms part of the ribosomal stalk, playing a central role in the interaction of the ribosome with GTP-bound translation factors.</text>
</comment>
<dbReference type="PROSITE" id="PS01109">
    <property type="entry name" value="RIBOSOMAL_L10"/>
    <property type="match status" value="1"/>
</dbReference>
<evidence type="ECO:0000256" key="1">
    <source>
        <dbReference type="ARBA" id="ARBA00008889"/>
    </source>
</evidence>